<dbReference type="Proteomes" id="UP001157946">
    <property type="component" value="Unassembled WGS sequence"/>
</dbReference>
<dbReference type="SUPFAM" id="SSF52540">
    <property type="entry name" value="P-loop containing nucleoside triphosphate hydrolases"/>
    <property type="match status" value="1"/>
</dbReference>
<dbReference type="Gene3D" id="3.40.50.300">
    <property type="entry name" value="P-loop containing nucleotide triphosphate hydrolases"/>
    <property type="match status" value="2"/>
</dbReference>
<dbReference type="Pfam" id="PF00271">
    <property type="entry name" value="Helicase_C"/>
    <property type="match status" value="1"/>
</dbReference>
<dbReference type="RefSeq" id="WP_284724579.1">
    <property type="nucleotide sequence ID" value="NZ_FXTU01000008.1"/>
</dbReference>
<keyword evidence="2" id="KW-0067">ATP-binding</keyword>
<reference evidence="5" key="1">
    <citation type="submission" date="2017-05" db="EMBL/GenBank/DDBJ databases">
        <authorList>
            <person name="Varghese N."/>
            <person name="Submissions S."/>
        </authorList>
    </citation>
    <scope>NUCLEOTIDE SEQUENCE</scope>
    <source>
        <strain evidence="5">DSM 45262</strain>
    </source>
</reference>
<dbReference type="InterPro" id="IPR011545">
    <property type="entry name" value="DEAD/DEAH_box_helicase_dom"/>
</dbReference>
<dbReference type="GO" id="GO:0043138">
    <property type="term" value="F:3'-5' DNA helicase activity"/>
    <property type="evidence" value="ECO:0007669"/>
    <property type="project" value="TreeGrafter"/>
</dbReference>
<comment type="caution">
    <text evidence="5">The sequence shown here is derived from an EMBL/GenBank/DDBJ whole genome shotgun (WGS) entry which is preliminary data.</text>
</comment>
<dbReference type="SMART" id="SM00487">
    <property type="entry name" value="DEXDc"/>
    <property type="match status" value="1"/>
</dbReference>
<keyword evidence="6" id="KW-1185">Reference proteome</keyword>
<dbReference type="GO" id="GO:0036297">
    <property type="term" value="P:interstrand cross-link repair"/>
    <property type="evidence" value="ECO:0007669"/>
    <property type="project" value="TreeGrafter"/>
</dbReference>
<protein>
    <submittedName>
        <fullName evidence="5">Helicase conserved C-terminal domain-containing protein</fullName>
    </submittedName>
</protein>
<dbReference type="PROSITE" id="PS51192">
    <property type="entry name" value="HELICASE_ATP_BIND_1"/>
    <property type="match status" value="1"/>
</dbReference>
<evidence type="ECO:0000313" key="5">
    <source>
        <dbReference type="EMBL" id="SMP32020.1"/>
    </source>
</evidence>
<dbReference type="InterPro" id="IPR001650">
    <property type="entry name" value="Helicase_C-like"/>
</dbReference>
<dbReference type="InterPro" id="IPR027417">
    <property type="entry name" value="P-loop_NTPase"/>
</dbReference>
<feature type="domain" description="Helicase C-terminal" evidence="4">
    <location>
        <begin position="532"/>
        <end position="685"/>
    </location>
</feature>
<proteinExistence type="predicted"/>
<dbReference type="InterPro" id="IPR014001">
    <property type="entry name" value="Helicase_ATP-bd"/>
</dbReference>
<dbReference type="PANTHER" id="PTHR47957">
    <property type="entry name" value="ATP-DEPENDENT HELICASE HRQ1"/>
    <property type="match status" value="1"/>
</dbReference>
<feature type="domain" description="Helicase ATP-binding" evidence="3">
    <location>
        <begin position="180"/>
        <end position="453"/>
    </location>
</feature>
<keyword evidence="5" id="KW-0347">Helicase</keyword>
<name>A0AA46AGV3_9BACL</name>
<dbReference type="PANTHER" id="PTHR47957:SF3">
    <property type="entry name" value="ATP-DEPENDENT HELICASE HRQ1"/>
    <property type="match status" value="1"/>
</dbReference>
<accession>A0AA46AGV3</accession>
<evidence type="ECO:0000313" key="6">
    <source>
        <dbReference type="Proteomes" id="UP001157946"/>
    </source>
</evidence>
<evidence type="ECO:0000259" key="4">
    <source>
        <dbReference type="PROSITE" id="PS51194"/>
    </source>
</evidence>
<keyword evidence="1" id="KW-0547">Nucleotide-binding</keyword>
<dbReference type="NCBIfam" id="NF041067">
    <property type="entry name" value="DpdJ"/>
    <property type="match status" value="1"/>
</dbReference>
<organism evidence="5 6">
    <name type="scientific">Laceyella tengchongensis</name>
    <dbReference type="NCBI Taxonomy" id="574699"/>
    <lineage>
        <taxon>Bacteria</taxon>
        <taxon>Bacillati</taxon>
        <taxon>Bacillota</taxon>
        <taxon>Bacilli</taxon>
        <taxon>Bacillales</taxon>
        <taxon>Thermoactinomycetaceae</taxon>
        <taxon>Laceyella</taxon>
    </lineage>
</organism>
<dbReference type="GO" id="GO:0005524">
    <property type="term" value="F:ATP binding"/>
    <property type="evidence" value="ECO:0007669"/>
    <property type="project" value="UniProtKB-KW"/>
</dbReference>
<dbReference type="GO" id="GO:0003676">
    <property type="term" value="F:nucleic acid binding"/>
    <property type="evidence" value="ECO:0007669"/>
    <property type="project" value="InterPro"/>
</dbReference>
<dbReference type="PROSITE" id="PS51194">
    <property type="entry name" value="HELICASE_CTER"/>
    <property type="match status" value="1"/>
</dbReference>
<sequence>MKRDVIDIVAEEMLTQIEKKENQLLEWGMIGGNVDAEQEIIRMLRQPPTRLLEDLIKQNELGEKEASILLQNLIDRKLLLPLNDGFRSRYAETVRLLYLLKQRFKFKDWQEAPNLVSNIKPFVEYREYPKRDQDFSQVMNQLKHIFGDANFRKDILYTLLENGNIQLARFQVDSLQRLLGYRSKVDVGVVVGAGTGSGKTKAFYLPAFVKVLDAIRNRQTPWTKVLGIYPRVELLKDQYKEAIKEILKLNHYALKKGIRPITIGSYYRETPDHAQDVVDHKDRSWKKIEKGYICPFFSCPTCGGTMVWTEEDVQREIKEGSGKYERLVCIEAACQSVIHSENVILTRKRMKQAPPDILFTTTEMLNRKITNTKEWPVFGINAFQPPLFLLLDEIHIYDGITGANVAYLLRRWRHLVKLTQKVSRGIQFVGLSATLSNPLPFFSQLTGLPQDSIHYISPKPEDMVVEGAEYNLIVRGDPFSSTSLLSTTVQTAMLMGRMLDPLHRNVSRDAFGSKIFGFTDKLDLVNRWYHIELDAEKRNVLSQFRDHSQLPNDLLPTATEQHVAGQIWEFARQIDANSLIHPLEVDIASSQYKGVNEQAKLVIATSALEVGYNDSKVGAVLQHKSPRNMASFLQRKGRAGRKRGMRPWTIVITSAFGRDRFVYDYPEYLFNPTLNHLYLPLKNQYVQRIQAAFALMDWLTWKLSSLDEQQDIRILLTKRGHIGHQRYIQDLLLQILRGDDLEFKDYLSQALQLPAEQLEQILWLPPRSLYMELFPTLINLLQTQFEKANEEEQNTPLSGYVPKALFESLYMTDLEIQVPGGKKEHLPIVQAMTEFAPGNVSKRYVNAYKTYEAHWLPILSPKGVDLDGKNVRSRVLEEVEDEDTNLIVCEPYLFSLEQIPKHIKDQSYAIMDWRVKLNPFSASEQNHISLPRQSNLYGLLKGISYFTSDENNYVQVVRYAPVSHATVKYKRRNTETKVIPFHYKGKSAAIGFERFVDAICFSLHSIEPQKLFALPEWNEIEKSVKPEYYLYITQQDPKIIGRLNVFEIQWLSQIILSSVIAIAVSKKVTLCEAIDEFKKNYIRIAHRTLEVIFHSTVVKAKGSEESRDREQDENRVYKELLGFIQDESLMEVLIKHLSIFTIDLRKQEQFIYWMKETLIATVGASIQKAIEGLLPGVNTSDLVLDICGTDIWLSESESGGIGIVTKVVSMLKNKVAQFEELFIESLERCVRHHVTASLRAMLPHITTDHFAGLLENIRRETKIEQQRELLMDLQHKLDQVGIVPEHELIISFATHFLRGKGNRELDLLRQELHQLWHEEEKRLQCKIDSHVFAVACFNREGKEDKIATKIELLFQKSFPGHDVPERQRFLLVESLLFADCVDSCPECLVLYSPFQRFVKPSRILLRHFLPQPYKIVKFREEDWKKQVRESLYHGQTVRLVTDAAQREEIQKELFEIINEPIEYAYELYYPYIDKVRQDGLLWQFDLRIREVSYE</sequence>
<dbReference type="Pfam" id="PF00270">
    <property type="entry name" value="DEAD"/>
    <property type="match status" value="1"/>
</dbReference>
<keyword evidence="5" id="KW-0378">Hydrolase</keyword>
<evidence type="ECO:0000256" key="1">
    <source>
        <dbReference type="ARBA" id="ARBA00022741"/>
    </source>
</evidence>
<evidence type="ECO:0000259" key="3">
    <source>
        <dbReference type="PROSITE" id="PS51192"/>
    </source>
</evidence>
<gene>
    <name evidence="5" type="ORF">SAMN06265361_10881</name>
</gene>
<evidence type="ECO:0000256" key="2">
    <source>
        <dbReference type="ARBA" id="ARBA00022840"/>
    </source>
</evidence>
<dbReference type="EMBL" id="FXTU01000008">
    <property type="protein sequence ID" value="SMP32020.1"/>
    <property type="molecule type" value="Genomic_DNA"/>
</dbReference>
<dbReference type="GO" id="GO:0006289">
    <property type="term" value="P:nucleotide-excision repair"/>
    <property type="evidence" value="ECO:0007669"/>
    <property type="project" value="TreeGrafter"/>
</dbReference>